<comment type="caution">
    <text evidence="2">The sequence shown here is derived from an EMBL/GenBank/DDBJ whole genome shotgun (WGS) entry which is preliminary data.</text>
</comment>
<evidence type="ECO:0000313" key="3">
    <source>
        <dbReference type="Proteomes" id="UP000540656"/>
    </source>
</evidence>
<protein>
    <recommendedName>
        <fullName evidence="1">DUF222 domain-containing protein</fullName>
    </recommendedName>
</protein>
<accession>A0A7Y9UR00</accession>
<dbReference type="RefSeq" id="WP_179502196.1">
    <property type="nucleotide sequence ID" value="NZ_JACCAA010000001.1"/>
</dbReference>
<evidence type="ECO:0000259" key="1">
    <source>
        <dbReference type="Pfam" id="PF02720"/>
    </source>
</evidence>
<reference evidence="2 3" key="1">
    <citation type="submission" date="2020-07" db="EMBL/GenBank/DDBJ databases">
        <title>Sequencing the genomes of 1000 actinobacteria strains.</title>
        <authorList>
            <person name="Klenk H.-P."/>
        </authorList>
    </citation>
    <scope>NUCLEOTIDE SEQUENCE [LARGE SCALE GENOMIC DNA]</scope>
    <source>
        <strain evidence="2 3">DSM 23819</strain>
    </source>
</reference>
<evidence type="ECO:0000313" key="2">
    <source>
        <dbReference type="EMBL" id="NYG59111.1"/>
    </source>
</evidence>
<dbReference type="EMBL" id="JACCAA010000001">
    <property type="protein sequence ID" value="NYG59111.1"/>
    <property type="molecule type" value="Genomic_DNA"/>
</dbReference>
<sequence>MTEFPIDSGRSVFVSGVANMHGLLDSLADAQPTFASTDAKAGLLVDLVRAESRVAALKLRVLAGADDVAERDGARNAGAWLAAYTNTDARAAHGQLRLAQALESRWTRTAAALAAGSLTLAQTEAIVDALAEVDDELDREQLQVAEELMITHAADLDPARLRAMGRHLADVVDPASAQEREAQRLADQERRARERARLSLRPMGDGTTRLSGILPDAVAHRLEKNLDAFAQPRKQAADADGLRAPRHRLLALALGDLLERIDPDRLPHHGGDATTVIVTLTLEQLLGTLGAAGLGFDDSTPITAADARRLACQANLIPASWVAPGRCSTPADRPGCIPRWPAR</sequence>
<organism evidence="2 3">
    <name type="scientific">Nocardioides daedukensis</name>
    <dbReference type="NCBI Taxonomy" id="634462"/>
    <lineage>
        <taxon>Bacteria</taxon>
        <taxon>Bacillati</taxon>
        <taxon>Actinomycetota</taxon>
        <taxon>Actinomycetes</taxon>
        <taxon>Propionibacteriales</taxon>
        <taxon>Nocardioidaceae</taxon>
        <taxon>Nocardioides</taxon>
    </lineage>
</organism>
<name>A0A7Y9UR00_9ACTN</name>
<dbReference type="Proteomes" id="UP000540656">
    <property type="component" value="Unassembled WGS sequence"/>
</dbReference>
<dbReference type="InterPro" id="IPR003870">
    <property type="entry name" value="DUF222"/>
</dbReference>
<keyword evidence="3" id="KW-1185">Reference proteome</keyword>
<gene>
    <name evidence="2" type="ORF">BJ980_002034</name>
</gene>
<feature type="domain" description="DUF222" evidence="1">
    <location>
        <begin position="53"/>
        <end position="317"/>
    </location>
</feature>
<dbReference type="AlphaFoldDB" id="A0A7Y9UR00"/>
<dbReference type="Pfam" id="PF02720">
    <property type="entry name" value="DUF222"/>
    <property type="match status" value="1"/>
</dbReference>
<proteinExistence type="predicted"/>